<dbReference type="EMBL" id="CADCVI010000120">
    <property type="protein sequence ID" value="CAA9469857.1"/>
    <property type="molecule type" value="Genomic_DNA"/>
</dbReference>
<gene>
    <name evidence="1" type="ORF">AVDCRST_MAG25-1954</name>
</gene>
<dbReference type="AlphaFoldDB" id="A0A6J4RIJ0"/>
<reference evidence="1" key="1">
    <citation type="submission" date="2020-02" db="EMBL/GenBank/DDBJ databases">
        <authorList>
            <person name="Meier V. D."/>
        </authorList>
    </citation>
    <scope>NUCLEOTIDE SEQUENCE</scope>
    <source>
        <strain evidence="1">AVDCRST_MAG25</strain>
    </source>
</reference>
<evidence type="ECO:0000313" key="1">
    <source>
        <dbReference type="EMBL" id="CAA9469857.1"/>
    </source>
</evidence>
<protein>
    <submittedName>
        <fullName evidence="1">Uncharacterized protein</fullName>
    </submittedName>
</protein>
<dbReference type="InterPro" id="IPR036390">
    <property type="entry name" value="WH_DNA-bd_sf"/>
</dbReference>
<proteinExistence type="predicted"/>
<accession>A0A6J4RIJ0</accession>
<name>A0A6J4RIJ0_9ACTN</name>
<dbReference type="SUPFAM" id="SSF46785">
    <property type="entry name" value="Winged helix' DNA-binding domain"/>
    <property type="match status" value="1"/>
</dbReference>
<organism evidence="1">
    <name type="scientific">uncultured Rubrobacteraceae bacterium</name>
    <dbReference type="NCBI Taxonomy" id="349277"/>
    <lineage>
        <taxon>Bacteria</taxon>
        <taxon>Bacillati</taxon>
        <taxon>Actinomycetota</taxon>
        <taxon>Rubrobacteria</taxon>
        <taxon>Rubrobacterales</taxon>
        <taxon>Rubrobacteraceae</taxon>
        <taxon>environmental samples</taxon>
    </lineage>
</organism>
<sequence length="73" mass="8415">MDRERIEGKILKVLTAIPQGVLYSTTDWHRLLNEDKREIRHALDDLEARGKIEILKSEAGRSDKPLYKLKEGG</sequence>